<evidence type="ECO:0000313" key="6">
    <source>
        <dbReference type="WBParaSite" id="Minc3s01373g23248"/>
    </source>
</evidence>
<feature type="region of interest" description="Disordered" evidence="3">
    <location>
        <begin position="182"/>
        <end position="286"/>
    </location>
</feature>
<dbReference type="InterPro" id="IPR006020">
    <property type="entry name" value="PTB/PI_dom"/>
</dbReference>
<feature type="region of interest" description="Disordered" evidence="3">
    <location>
        <begin position="862"/>
        <end position="910"/>
    </location>
</feature>
<feature type="coiled-coil region" evidence="2">
    <location>
        <begin position="479"/>
        <end position="548"/>
    </location>
</feature>
<feature type="region of interest" description="Disordered" evidence="3">
    <location>
        <begin position="618"/>
        <end position="712"/>
    </location>
</feature>
<feature type="compositionally biased region" description="Polar residues" evidence="3">
    <location>
        <begin position="740"/>
        <end position="767"/>
    </location>
</feature>
<dbReference type="SMART" id="SM00462">
    <property type="entry name" value="PTB"/>
    <property type="match status" value="1"/>
</dbReference>
<feature type="compositionally biased region" description="Acidic residues" evidence="3">
    <location>
        <begin position="669"/>
        <end position="678"/>
    </location>
</feature>
<dbReference type="Gene3D" id="2.30.29.30">
    <property type="entry name" value="Pleckstrin-homology domain (PH domain)/Phosphotyrosine-binding domain (PTB)"/>
    <property type="match status" value="1"/>
</dbReference>
<evidence type="ECO:0000259" key="4">
    <source>
        <dbReference type="PROSITE" id="PS01179"/>
    </source>
</evidence>
<feature type="region of interest" description="Disordered" evidence="3">
    <location>
        <begin position="569"/>
        <end position="592"/>
    </location>
</feature>
<dbReference type="InterPro" id="IPR051133">
    <property type="entry name" value="Adapter_Engulfment-Domain"/>
</dbReference>
<dbReference type="PANTHER" id="PTHR11232:SF17">
    <property type="entry name" value="CAPON-LIKE PROTEIN"/>
    <property type="match status" value="1"/>
</dbReference>
<feature type="compositionally biased region" description="Polar residues" evidence="3">
    <location>
        <begin position="222"/>
        <end position="234"/>
    </location>
</feature>
<keyword evidence="1 2" id="KW-0175">Coiled coil</keyword>
<dbReference type="Proteomes" id="UP000887563">
    <property type="component" value="Unplaced"/>
</dbReference>
<feature type="compositionally biased region" description="Low complexity" evidence="3">
    <location>
        <begin position="692"/>
        <end position="709"/>
    </location>
</feature>
<keyword evidence="5" id="KW-1185">Reference proteome</keyword>
<sequence>MPLNQQQNEASPERGMPFANEIALQHGIHFEAKYIGSMEMGSSRPGARFEILAAMRRVRYEFKARNIKKRLVDIVVSVDGVKVVLQRKRKKQKYMDESKMLVMSHPMYRVFYVAHDSYDLQIFCYVARDGASNSFKCNVFKCPDKDQAMAVVRTVGQAFELCNRLSQEQNKERQLLEEERAMDSAFAAASSSSLRKKNSIGTESDEQQQPLERRMTTKESPSHNSPRSGQQKRQSIFVPKRMTVEEEDEEDDGNEEDDEREGSESTTDNLDIPGPSTSSSAPRQSIIYERSSPVKAVVDYSLMPPNVIPANVAAIINSGAARHSGASSSPSLAFHATAIPQQQQQVSTSTNHPQLAATSSYPLPQQLPSNLWNIPMQQLNPALFQNPATNIPLPPSQQTFQTAPSTSTQFLGGQQQLPSLYSMISPTTVSIHSPLLLSPYATLQIPAPATASLPSTSSDVAANTNLLINDLSSPTDAQRQLIRAQLEQAQQQAQVAACQVQLLRDQLNSETTARLEAQSKTHQLLNSNRELLEQVQNLVNRLQLVENRMTEGLTSNRLANDVRHIEKSVAEQQQSPQLRPPQPSQSELSELQATEQLQQQLKQQNLTELKPIQLKKLLPRRTNSVHGEEPTTTTSLAFHEDNPPQKEGGRRRQQQPRTTFVSGTTLDSAETDSDEDDSAIDKHSSSKEAVAPTTTTTTNPSTTTTSSSSLLKRLVPSMPGSSVLALGMPLLGMPLQQMAKNYSSQQQHSGSPPYQQKNQQRKNSYSQPPGGGGGITTNLRPITIPNDGKKNLRRFSLQASEFDPSELLHHKQHKKGPVSKGIFDKKMEFKRMSFNTNPNKKSSEDKSLISVPDKDCESICADTTLSDLLPPSERRNSRSSPDKKTVSPGSQRRRSSASLHSNTTSTFGKK</sequence>
<dbReference type="AlphaFoldDB" id="A0A914M6Y7"/>
<feature type="compositionally biased region" description="Basic and acidic residues" evidence="3">
    <location>
        <begin position="638"/>
        <end position="650"/>
    </location>
</feature>
<feature type="region of interest" description="Disordered" evidence="3">
    <location>
        <begin position="803"/>
        <end position="823"/>
    </location>
</feature>
<accession>A0A914M6Y7</accession>
<dbReference type="WBParaSite" id="Minc3s01373g23248">
    <property type="protein sequence ID" value="Minc3s01373g23248"/>
    <property type="gene ID" value="Minc3s01373g23248"/>
</dbReference>
<name>A0A914M6Y7_MELIC</name>
<feature type="compositionally biased region" description="Basic and acidic residues" evidence="3">
    <location>
        <begin position="211"/>
        <end position="221"/>
    </location>
</feature>
<evidence type="ECO:0000313" key="5">
    <source>
        <dbReference type="Proteomes" id="UP000887563"/>
    </source>
</evidence>
<organism evidence="5 6">
    <name type="scientific">Meloidogyne incognita</name>
    <name type="common">Southern root-knot nematode worm</name>
    <name type="synonym">Oxyuris incognita</name>
    <dbReference type="NCBI Taxonomy" id="6306"/>
    <lineage>
        <taxon>Eukaryota</taxon>
        <taxon>Metazoa</taxon>
        <taxon>Ecdysozoa</taxon>
        <taxon>Nematoda</taxon>
        <taxon>Chromadorea</taxon>
        <taxon>Rhabditida</taxon>
        <taxon>Tylenchina</taxon>
        <taxon>Tylenchomorpha</taxon>
        <taxon>Tylenchoidea</taxon>
        <taxon>Meloidogynidae</taxon>
        <taxon>Meloidogyninae</taxon>
        <taxon>Meloidogyne</taxon>
        <taxon>Meloidogyne incognita group</taxon>
    </lineage>
</organism>
<feature type="compositionally biased region" description="Polar residues" evidence="3">
    <location>
        <begin position="199"/>
        <end position="210"/>
    </location>
</feature>
<feature type="domain" description="PID" evidence="4">
    <location>
        <begin position="27"/>
        <end position="161"/>
    </location>
</feature>
<dbReference type="PANTHER" id="PTHR11232">
    <property type="entry name" value="PHOSPHOTYROSINE INTERACTION DOMAIN-CONTAINING FAMILY MEMBER"/>
    <property type="match status" value="1"/>
</dbReference>
<evidence type="ECO:0000256" key="2">
    <source>
        <dbReference type="SAM" id="Coils"/>
    </source>
</evidence>
<evidence type="ECO:0000256" key="3">
    <source>
        <dbReference type="SAM" id="MobiDB-lite"/>
    </source>
</evidence>
<feature type="compositionally biased region" description="Low complexity" evidence="3">
    <location>
        <begin position="183"/>
        <end position="193"/>
    </location>
</feature>
<feature type="compositionally biased region" description="Polar residues" evidence="3">
    <location>
        <begin position="621"/>
        <end position="636"/>
    </location>
</feature>
<feature type="compositionally biased region" description="Basic and acidic residues" evidence="3">
    <location>
        <begin position="872"/>
        <end position="885"/>
    </location>
</feature>
<dbReference type="GO" id="GO:0050998">
    <property type="term" value="F:nitric-oxide synthase binding"/>
    <property type="evidence" value="ECO:0007669"/>
    <property type="project" value="TreeGrafter"/>
</dbReference>
<dbReference type="Pfam" id="PF00640">
    <property type="entry name" value="PID"/>
    <property type="match status" value="1"/>
</dbReference>
<feature type="region of interest" description="Disordered" evidence="3">
    <location>
        <begin position="340"/>
        <end position="360"/>
    </location>
</feature>
<dbReference type="SUPFAM" id="SSF50729">
    <property type="entry name" value="PH domain-like"/>
    <property type="match status" value="1"/>
</dbReference>
<feature type="compositionally biased region" description="Acidic residues" evidence="3">
    <location>
        <begin position="245"/>
        <end position="261"/>
    </location>
</feature>
<protein>
    <submittedName>
        <fullName evidence="6">PID domain-containing protein</fullName>
    </submittedName>
</protein>
<reference evidence="6" key="1">
    <citation type="submission" date="2022-11" db="UniProtKB">
        <authorList>
            <consortium name="WormBaseParasite"/>
        </authorList>
    </citation>
    <scope>IDENTIFICATION</scope>
</reference>
<feature type="region of interest" description="Disordered" evidence="3">
    <location>
        <begin position="740"/>
        <end position="788"/>
    </location>
</feature>
<feature type="compositionally biased region" description="Polar residues" evidence="3">
    <location>
        <begin position="896"/>
        <end position="910"/>
    </location>
</feature>
<evidence type="ECO:0000256" key="1">
    <source>
        <dbReference type="ARBA" id="ARBA00023054"/>
    </source>
</evidence>
<dbReference type="InterPro" id="IPR011993">
    <property type="entry name" value="PH-like_dom_sf"/>
</dbReference>
<dbReference type="PROSITE" id="PS01179">
    <property type="entry name" value="PID"/>
    <property type="match status" value="1"/>
</dbReference>
<proteinExistence type="predicted"/>
<dbReference type="FunFam" id="2.30.29.30:FF:000124">
    <property type="entry name" value="carboxyl-terminal PDZ ligand of neuronal nitric oxide synthase protein-like"/>
    <property type="match status" value="1"/>
</dbReference>